<keyword evidence="3" id="KW-1003">Cell membrane</keyword>
<evidence type="ECO:0000259" key="10">
    <source>
        <dbReference type="Pfam" id="PF04547"/>
    </source>
</evidence>
<feature type="transmembrane region" description="Helical" evidence="8">
    <location>
        <begin position="483"/>
        <end position="507"/>
    </location>
</feature>
<keyword evidence="5 8" id="KW-1133">Transmembrane helix</keyword>
<evidence type="ECO:0000256" key="2">
    <source>
        <dbReference type="ARBA" id="ARBA00009671"/>
    </source>
</evidence>
<reference evidence="12" key="1">
    <citation type="submission" date="2013-12" db="EMBL/GenBank/DDBJ databases">
        <authorList>
            <person name="Aslett M."/>
        </authorList>
    </citation>
    <scope>NUCLEOTIDE SEQUENCE [LARGE SCALE GENOMIC DNA]</scope>
    <source>
        <strain evidence="12">Lindley</strain>
    </source>
</reference>
<keyword evidence="4 8" id="KW-0812">Transmembrane</keyword>
<feature type="transmembrane region" description="Helical" evidence="8">
    <location>
        <begin position="192"/>
        <end position="215"/>
    </location>
</feature>
<keyword evidence="12" id="KW-1185">Reference proteome</keyword>
<dbReference type="Proteomes" id="UP000050741">
    <property type="component" value="Unassembled WGS sequence"/>
</dbReference>
<comment type="similarity">
    <text evidence="2 8">Belongs to the anoctamin family.</text>
</comment>
<dbReference type="PANTHER" id="PTHR12308:SF84">
    <property type="entry name" value="ANOCTAMIN"/>
    <property type="match status" value="1"/>
</dbReference>
<dbReference type="GO" id="GO:0046983">
    <property type="term" value="F:protein dimerization activity"/>
    <property type="evidence" value="ECO:0007669"/>
    <property type="project" value="InterPro"/>
</dbReference>
<evidence type="ECO:0000256" key="9">
    <source>
        <dbReference type="SAM" id="MobiDB-lite"/>
    </source>
</evidence>
<evidence type="ECO:0000256" key="8">
    <source>
        <dbReference type="RuleBase" id="RU280814"/>
    </source>
</evidence>
<proteinExistence type="inferred from homology"/>
<evidence type="ECO:0000259" key="11">
    <source>
        <dbReference type="Pfam" id="PF16178"/>
    </source>
</evidence>
<dbReference type="GO" id="GO:0005886">
    <property type="term" value="C:plasma membrane"/>
    <property type="evidence" value="ECO:0007669"/>
    <property type="project" value="UniProtKB-SubCell"/>
</dbReference>
<evidence type="ECO:0000313" key="12">
    <source>
        <dbReference type="Proteomes" id="UP000050741"/>
    </source>
</evidence>
<feature type="transmembrane region" description="Helical" evidence="8">
    <location>
        <begin position="235"/>
        <end position="259"/>
    </location>
</feature>
<name>A0A183C1D1_GLOPA</name>
<feature type="compositionally biased region" description="Low complexity" evidence="9">
    <location>
        <begin position="752"/>
        <end position="772"/>
    </location>
</feature>
<feature type="region of interest" description="Disordered" evidence="9">
    <location>
        <begin position="726"/>
        <end position="780"/>
    </location>
</feature>
<keyword evidence="6 8" id="KW-0472">Membrane</keyword>
<comment type="subcellular location">
    <subcellularLocation>
        <location evidence="1">Cell membrane</location>
        <topology evidence="1">Multi-pass membrane protein</topology>
    </subcellularLocation>
    <subcellularLocation>
        <location evidence="8">Membrane</location>
        <topology evidence="8">Multi-pass membrane protein</topology>
    </subcellularLocation>
</comment>
<feature type="region of interest" description="Disordered" evidence="9">
    <location>
        <begin position="647"/>
        <end position="669"/>
    </location>
</feature>
<feature type="transmembrane region" description="Helical" evidence="8">
    <location>
        <begin position="282"/>
        <end position="304"/>
    </location>
</feature>
<dbReference type="InterPro" id="IPR007632">
    <property type="entry name" value="Anoctamin"/>
</dbReference>
<evidence type="ECO:0000256" key="3">
    <source>
        <dbReference type="ARBA" id="ARBA00022475"/>
    </source>
</evidence>
<dbReference type="GO" id="GO:0005254">
    <property type="term" value="F:chloride channel activity"/>
    <property type="evidence" value="ECO:0007669"/>
    <property type="project" value="TreeGrafter"/>
</dbReference>
<dbReference type="Pfam" id="PF16178">
    <property type="entry name" value="Anoct_dimer"/>
    <property type="match status" value="1"/>
</dbReference>
<dbReference type="AlphaFoldDB" id="A0A183C1D1"/>
<evidence type="ECO:0000256" key="1">
    <source>
        <dbReference type="ARBA" id="ARBA00004651"/>
    </source>
</evidence>
<feature type="transmembrane region" description="Helical" evidence="8">
    <location>
        <begin position="111"/>
        <end position="131"/>
    </location>
</feature>
<sequence length="780" mass="90940">MPPSYFSDGKRLIDFVLVYEEKELNNSEDKEDSNEDVEDTNSHSSPQRLPHLHSQKNPNIKFVLIHAPFKVLMRQAELMMVRMPVHRNDVRKVPVNATCLYTRITYVIDNWSTIIFAAIMSIWITLFLEGWKRYHAELAYKWNVQGFEPEEEMMRPEFQFRRKKMSKLNPVTKQEEPYIPFMEKACRLCGSAVTVLFFIFLVLALLFGIIVYRVIVLRVFYASTFLQNHHRTLAIWVTSGTAAMINLIFILIMNFVWFYSKLALKLTNWECPRTQTEFDNSYTFKVFLFQFVNFYSSLFYIAFIKGRFAGTTYLNRWIDADRTELSVGSFRLEQCEAAGCMVELVIQLAVIMVGKQIINAFFEIGYPMLSYWVRRWRFKIPETKKQKAERISKERRQTIKCISPSTKVSLYEQDYSLNVVYQQFLFDEYLEMVIQLGFVTLFVAAFPLAPLFALINNILEIRLDAYKFIITTQRPVAEQARNIGIWITIINMISNIAVLCNAFVIAFTSDFIPKLYYQITQESLHGYAEDTFAYFDSSNLVVQNSEFPNTTYCRYQDYRRPPCSLINQPISRQVWGQDFEIICDDNYELQDKWWIILAFRLVFVLVFELIPDMPTKIVIQLQRERFLMRQAILQRKDTPEELEAAELEEREQTQLATDRPKLGGSWKHSGDIDSMAYQADICETEKSSKQKRSPNAGFGGLFFRRDVPSLSPRTSFVHELPLSSATAAEAGDNEKACSSYPGMQKRPPHHWPTPSLLLLTPPSRSPSQSTKTIEVLQQNE</sequence>
<feature type="domain" description="Anoctamin transmembrane" evidence="10">
    <location>
        <begin position="100"/>
        <end position="610"/>
    </location>
</feature>
<feature type="transmembrane region" description="Helical" evidence="8">
    <location>
        <begin position="432"/>
        <end position="455"/>
    </location>
</feature>
<evidence type="ECO:0000256" key="5">
    <source>
        <dbReference type="ARBA" id="ARBA00022989"/>
    </source>
</evidence>
<evidence type="ECO:0000313" key="13">
    <source>
        <dbReference type="WBParaSite" id="GPLIN_000667400"/>
    </source>
</evidence>
<reference evidence="12" key="2">
    <citation type="submission" date="2014-05" db="EMBL/GenBank/DDBJ databases">
        <title>The genome and life-stage specific transcriptomes of Globodera pallida elucidate key aspects of plant parasitism by a cyst nematode.</title>
        <authorList>
            <person name="Cotton J.A."/>
            <person name="Lilley C.J."/>
            <person name="Jones L.M."/>
            <person name="Kikuchi T."/>
            <person name="Reid A.J."/>
            <person name="Thorpe P."/>
            <person name="Tsai I.J."/>
            <person name="Beasley H."/>
            <person name="Blok V."/>
            <person name="Cock P.J.A."/>
            <person name="Van den Akker S.E."/>
            <person name="Holroyd N."/>
            <person name="Hunt M."/>
            <person name="Mantelin S."/>
            <person name="Naghra H."/>
            <person name="Pain A."/>
            <person name="Palomares-Rius J.E."/>
            <person name="Zarowiecki M."/>
            <person name="Berriman M."/>
            <person name="Jones J.T."/>
            <person name="Urwin P.E."/>
        </authorList>
    </citation>
    <scope>NUCLEOTIDE SEQUENCE [LARGE SCALE GENOMIC DNA]</scope>
    <source>
        <strain evidence="12">Lindley</strain>
    </source>
</reference>
<feature type="domain" description="Anoctamin dimerisation" evidence="11">
    <location>
        <begin position="5"/>
        <end position="89"/>
    </location>
</feature>
<feature type="region of interest" description="Disordered" evidence="9">
    <location>
        <begin position="24"/>
        <end position="53"/>
    </location>
</feature>
<organism evidence="12 13">
    <name type="scientific">Globodera pallida</name>
    <name type="common">Potato cyst nematode worm</name>
    <name type="synonym">Heterodera pallida</name>
    <dbReference type="NCBI Taxonomy" id="36090"/>
    <lineage>
        <taxon>Eukaryota</taxon>
        <taxon>Metazoa</taxon>
        <taxon>Ecdysozoa</taxon>
        <taxon>Nematoda</taxon>
        <taxon>Chromadorea</taxon>
        <taxon>Rhabditida</taxon>
        <taxon>Tylenchina</taxon>
        <taxon>Tylenchomorpha</taxon>
        <taxon>Tylenchoidea</taxon>
        <taxon>Heteroderidae</taxon>
        <taxon>Heteroderinae</taxon>
        <taxon>Globodera</taxon>
    </lineage>
</organism>
<dbReference type="PANTHER" id="PTHR12308">
    <property type="entry name" value="ANOCTAMIN"/>
    <property type="match status" value="1"/>
</dbReference>
<accession>A0A183C1D1</accession>
<protein>
    <recommendedName>
        <fullName evidence="8">Anoctamin</fullName>
    </recommendedName>
</protein>
<evidence type="ECO:0000256" key="4">
    <source>
        <dbReference type="ARBA" id="ARBA00022692"/>
    </source>
</evidence>
<dbReference type="InterPro" id="IPR049452">
    <property type="entry name" value="Anoctamin_TM"/>
</dbReference>
<comment type="caution">
    <text evidence="8">Lacks conserved residue(s) required for the propagation of feature annotation.</text>
</comment>
<dbReference type="InterPro" id="IPR032394">
    <property type="entry name" value="Anoct_dimer"/>
</dbReference>
<evidence type="ECO:0000256" key="7">
    <source>
        <dbReference type="ARBA" id="ARBA00023180"/>
    </source>
</evidence>
<feature type="compositionally biased region" description="Acidic residues" evidence="9">
    <location>
        <begin position="29"/>
        <end position="39"/>
    </location>
</feature>
<reference evidence="13" key="3">
    <citation type="submission" date="2016-06" db="UniProtKB">
        <authorList>
            <consortium name="WormBaseParasite"/>
        </authorList>
    </citation>
    <scope>IDENTIFICATION</scope>
</reference>
<dbReference type="WBParaSite" id="GPLIN_000667400">
    <property type="protein sequence ID" value="GPLIN_000667400"/>
    <property type="gene ID" value="GPLIN_000667400"/>
</dbReference>
<keyword evidence="7" id="KW-0325">Glycoprotein</keyword>
<evidence type="ECO:0000256" key="6">
    <source>
        <dbReference type="ARBA" id="ARBA00023136"/>
    </source>
</evidence>
<dbReference type="Pfam" id="PF04547">
    <property type="entry name" value="Anoctamin"/>
    <property type="match status" value="1"/>
</dbReference>